<evidence type="ECO:0000256" key="2">
    <source>
        <dbReference type="SAM" id="SignalP"/>
    </source>
</evidence>
<dbReference type="Proteomes" id="UP001169063">
    <property type="component" value="Unassembled WGS sequence"/>
</dbReference>
<comment type="caution">
    <text evidence="3">The sequence shown here is derived from an EMBL/GenBank/DDBJ whole genome shotgun (WGS) entry which is preliminary data.</text>
</comment>
<keyword evidence="1" id="KW-0812">Transmembrane</keyword>
<sequence length="167" mass="16262">MGSSRGAVALVACGALAASACSTTPRAYSPVMAAAPADQAAFEAAFNQCSQEVAAGRTQNFREGRGGAVAGGTALGAAAGVVAGASAASGAGMLGGVAAGAGLATGLILVAPIAIIGMSAAKRGHNERIVRDAMTRCLAEEGHTVADWRLARSEDTGPRSPTARPGR</sequence>
<evidence type="ECO:0000313" key="3">
    <source>
        <dbReference type="EMBL" id="MDO1559192.1"/>
    </source>
</evidence>
<accession>A0ABT8SPJ0</accession>
<name>A0ABT8SPJ0_9CAUL</name>
<dbReference type="EMBL" id="JAUKTR010000002">
    <property type="protein sequence ID" value="MDO1559192.1"/>
    <property type="molecule type" value="Genomic_DNA"/>
</dbReference>
<feature type="transmembrane region" description="Helical" evidence="1">
    <location>
        <begin position="97"/>
        <end position="121"/>
    </location>
</feature>
<gene>
    <name evidence="3" type="ORF">Q0812_07095</name>
</gene>
<organism evidence="3 4">
    <name type="scientific">Peiella sedimenti</name>
    <dbReference type="NCBI Taxonomy" id="3061083"/>
    <lineage>
        <taxon>Bacteria</taxon>
        <taxon>Pseudomonadati</taxon>
        <taxon>Pseudomonadota</taxon>
        <taxon>Alphaproteobacteria</taxon>
        <taxon>Caulobacterales</taxon>
        <taxon>Caulobacteraceae</taxon>
        <taxon>Peiella</taxon>
    </lineage>
</organism>
<evidence type="ECO:0008006" key="5">
    <source>
        <dbReference type="Google" id="ProtNLM"/>
    </source>
</evidence>
<evidence type="ECO:0000256" key="1">
    <source>
        <dbReference type="SAM" id="Phobius"/>
    </source>
</evidence>
<feature type="signal peptide" evidence="2">
    <location>
        <begin position="1"/>
        <end position="20"/>
    </location>
</feature>
<dbReference type="RefSeq" id="WP_302109615.1">
    <property type="nucleotide sequence ID" value="NZ_JAUKTR010000002.1"/>
</dbReference>
<dbReference type="PROSITE" id="PS51257">
    <property type="entry name" value="PROKAR_LIPOPROTEIN"/>
    <property type="match status" value="1"/>
</dbReference>
<proteinExistence type="predicted"/>
<keyword evidence="1" id="KW-1133">Transmembrane helix</keyword>
<feature type="chain" id="PRO_5045211551" description="Glycine zipper family protein" evidence="2">
    <location>
        <begin position="21"/>
        <end position="167"/>
    </location>
</feature>
<evidence type="ECO:0000313" key="4">
    <source>
        <dbReference type="Proteomes" id="UP001169063"/>
    </source>
</evidence>
<reference evidence="3" key="1">
    <citation type="submission" date="2023-07" db="EMBL/GenBank/DDBJ databases">
        <title>Brevundimonas soil sp. nov., isolated from the soil of chemical plant.</title>
        <authorList>
            <person name="Wu N."/>
        </authorList>
    </citation>
    <scope>NUCLEOTIDE SEQUENCE</scope>
    <source>
        <strain evidence="3">XZ-24</strain>
    </source>
</reference>
<keyword evidence="4" id="KW-1185">Reference proteome</keyword>
<keyword evidence="2" id="KW-0732">Signal</keyword>
<keyword evidence="1" id="KW-0472">Membrane</keyword>
<protein>
    <recommendedName>
        <fullName evidence="5">Glycine zipper family protein</fullName>
    </recommendedName>
</protein>